<dbReference type="SMART" id="SM01034">
    <property type="entry name" value="BLUF"/>
    <property type="match status" value="1"/>
</dbReference>
<evidence type="ECO:0000313" key="8">
    <source>
        <dbReference type="EMBL" id="QHU22396.1"/>
    </source>
</evidence>
<dbReference type="GO" id="GO:0004674">
    <property type="term" value="F:protein serine/threonine kinase activity"/>
    <property type="evidence" value="ECO:0007669"/>
    <property type="project" value="UniProtKB-KW"/>
</dbReference>
<dbReference type="PROSITE" id="PS50011">
    <property type="entry name" value="PROTEIN_KINASE_DOM"/>
    <property type="match status" value="1"/>
</dbReference>
<dbReference type="Pfam" id="PF00069">
    <property type="entry name" value="Pkinase"/>
    <property type="match status" value="1"/>
</dbReference>
<dbReference type="InterPro" id="IPR011009">
    <property type="entry name" value="Kinase-like_dom_sf"/>
</dbReference>
<dbReference type="SUPFAM" id="SSF56112">
    <property type="entry name" value="Protein kinase-like (PK-like)"/>
    <property type="match status" value="1"/>
</dbReference>
<name>A0A6C0KZ28_9ZZZZ</name>
<organism evidence="8">
    <name type="scientific">viral metagenome</name>
    <dbReference type="NCBI Taxonomy" id="1070528"/>
    <lineage>
        <taxon>unclassified sequences</taxon>
        <taxon>metagenomes</taxon>
        <taxon>organismal metagenomes</taxon>
    </lineage>
</organism>
<evidence type="ECO:0000256" key="2">
    <source>
        <dbReference type="ARBA" id="ARBA00022679"/>
    </source>
</evidence>
<keyword evidence="3" id="KW-0547">Nucleotide-binding</keyword>
<dbReference type="PROSITE" id="PS50925">
    <property type="entry name" value="BLUF"/>
    <property type="match status" value="1"/>
</dbReference>
<proteinExistence type="predicted"/>
<dbReference type="Pfam" id="PF04940">
    <property type="entry name" value="BLUF"/>
    <property type="match status" value="1"/>
</dbReference>
<sequence length="419" mass="48153">MDITSSTRNNSSSISNVYVRIVYSSILFHSSNNIEAVKKIIHVSQINNSKYKIGGELTWYPKKQKIIQILEGPSLNVNHLFNIIKRDKRHENLVMIACQDITKEQRIYPIWSADILSNETDALTELPQKTTINDFQLMSVIGCGGFSTVVKATHSITGTMHAIKVISKKKVTKYFSNIALSERKIWQELNDYPFINKLYCSLQDLLNIYFVMEYAPRGDMFDVIKTTKLDETDCVLYFCEVLCGLKHIHEKNIIYRDLKLENILIDKDGHILLTDFGVSQHSKKNDSKIRGTPLYFSPEMITQKIIHQKNDIWALGIILFEMTGSVVPWQTSSDTLMFTLILETSLSLDTPWSNKLNVLLQSLTTLDYNIRPDCEKIVSNILETELIDNWDDVTNKKISPKIMPNIKNDHSNRIFGFTM</sequence>
<dbReference type="SMART" id="SM00220">
    <property type="entry name" value="S_TKc"/>
    <property type="match status" value="1"/>
</dbReference>
<evidence type="ECO:0000256" key="4">
    <source>
        <dbReference type="ARBA" id="ARBA00022777"/>
    </source>
</evidence>
<evidence type="ECO:0000256" key="1">
    <source>
        <dbReference type="ARBA" id="ARBA00022527"/>
    </source>
</evidence>
<feature type="domain" description="Protein kinase" evidence="6">
    <location>
        <begin position="135"/>
        <end position="387"/>
    </location>
</feature>
<dbReference type="Gene3D" id="1.10.510.10">
    <property type="entry name" value="Transferase(Phosphotransferase) domain 1"/>
    <property type="match status" value="1"/>
</dbReference>
<keyword evidence="2" id="KW-0808">Transferase</keyword>
<dbReference type="GO" id="GO:0005524">
    <property type="term" value="F:ATP binding"/>
    <property type="evidence" value="ECO:0007669"/>
    <property type="project" value="UniProtKB-KW"/>
</dbReference>
<dbReference type="GO" id="GO:0009882">
    <property type="term" value="F:blue light photoreceptor activity"/>
    <property type="evidence" value="ECO:0007669"/>
    <property type="project" value="InterPro"/>
</dbReference>
<dbReference type="SUPFAM" id="SSF54975">
    <property type="entry name" value="Acylphosphatase/BLUF domain-like"/>
    <property type="match status" value="1"/>
</dbReference>
<accession>A0A6C0KZ28</accession>
<protein>
    <recommendedName>
        <fullName evidence="9">Protein kinase domain-containing protein</fullName>
    </recommendedName>
</protein>
<dbReference type="InterPro" id="IPR036046">
    <property type="entry name" value="Acylphosphatase-like_dom_sf"/>
</dbReference>
<keyword evidence="1" id="KW-0723">Serine/threonine-protein kinase</keyword>
<dbReference type="EMBL" id="MN741006">
    <property type="protein sequence ID" value="QHU22396.1"/>
    <property type="molecule type" value="Genomic_DNA"/>
</dbReference>
<dbReference type="Gene3D" id="3.30.200.20">
    <property type="entry name" value="Phosphorylase Kinase, domain 1"/>
    <property type="match status" value="1"/>
</dbReference>
<evidence type="ECO:0000256" key="3">
    <source>
        <dbReference type="ARBA" id="ARBA00022741"/>
    </source>
</evidence>
<dbReference type="InterPro" id="IPR000719">
    <property type="entry name" value="Prot_kinase_dom"/>
</dbReference>
<reference evidence="8" key="1">
    <citation type="journal article" date="2020" name="Nature">
        <title>Giant virus diversity and host interactions through global metagenomics.</title>
        <authorList>
            <person name="Schulz F."/>
            <person name="Roux S."/>
            <person name="Paez-Espino D."/>
            <person name="Jungbluth S."/>
            <person name="Walsh D.A."/>
            <person name="Denef V.J."/>
            <person name="McMahon K.D."/>
            <person name="Konstantinidis K.T."/>
            <person name="Eloe-Fadrosh E.A."/>
            <person name="Kyrpides N.C."/>
            <person name="Woyke T."/>
        </authorList>
    </citation>
    <scope>NUCLEOTIDE SEQUENCE</scope>
    <source>
        <strain evidence="8">GVMAG-S-ERX555907-102</strain>
    </source>
</reference>
<evidence type="ECO:0000256" key="5">
    <source>
        <dbReference type="ARBA" id="ARBA00022840"/>
    </source>
</evidence>
<dbReference type="InterPro" id="IPR008271">
    <property type="entry name" value="Ser/Thr_kinase_AS"/>
</dbReference>
<dbReference type="Gene3D" id="3.30.70.100">
    <property type="match status" value="1"/>
</dbReference>
<dbReference type="InterPro" id="IPR007024">
    <property type="entry name" value="BLUF_domain"/>
</dbReference>
<dbReference type="PANTHER" id="PTHR24351">
    <property type="entry name" value="RIBOSOMAL PROTEIN S6 KINASE"/>
    <property type="match status" value="1"/>
</dbReference>
<dbReference type="PROSITE" id="PS00108">
    <property type="entry name" value="PROTEIN_KINASE_ST"/>
    <property type="match status" value="1"/>
</dbReference>
<dbReference type="AlphaFoldDB" id="A0A6C0KZ28"/>
<evidence type="ECO:0008006" key="9">
    <source>
        <dbReference type="Google" id="ProtNLM"/>
    </source>
</evidence>
<feature type="domain" description="BLUF" evidence="7">
    <location>
        <begin position="18"/>
        <end position="114"/>
    </location>
</feature>
<dbReference type="GO" id="GO:0071949">
    <property type="term" value="F:FAD binding"/>
    <property type="evidence" value="ECO:0007669"/>
    <property type="project" value="InterPro"/>
</dbReference>
<keyword evidence="4" id="KW-0418">Kinase</keyword>
<keyword evidence="5" id="KW-0067">ATP-binding</keyword>
<evidence type="ECO:0000259" key="7">
    <source>
        <dbReference type="PROSITE" id="PS50925"/>
    </source>
</evidence>
<evidence type="ECO:0000259" key="6">
    <source>
        <dbReference type="PROSITE" id="PS50011"/>
    </source>
</evidence>